<reference evidence="1" key="1">
    <citation type="submission" date="2021-04" db="EMBL/GenBank/DDBJ databases">
        <authorList>
            <person name="Tunstrom K."/>
        </authorList>
    </citation>
    <scope>NUCLEOTIDE SEQUENCE</scope>
</reference>
<dbReference type="Proteomes" id="UP000691718">
    <property type="component" value="Unassembled WGS sequence"/>
</dbReference>
<accession>A0A8S3WXM0</accession>
<protein>
    <submittedName>
        <fullName evidence="1">(apollo) hypothetical protein</fullName>
    </submittedName>
</protein>
<comment type="caution">
    <text evidence="1">The sequence shown here is derived from an EMBL/GenBank/DDBJ whole genome shotgun (WGS) entry which is preliminary data.</text>
</comment>
<gene>
    <name evidence="1" type="ORF">PAPOLLO_LOCUS11721</name>
</gene>
<evidence type="ECO:0000313" key="1">
    <source>
        <dbReference type="EMBL" id="CAG4988928.1"/>
    </source>
</evidence>
<organism evidence="1 2">
    <name type="scientific">Parnassius apollo</name>
    <name type="common">Apollo butterfly</name>
    <name type="synonym">Papilio apollo</name>
    <dbReference type="NCBI Taxonomy" id="110799"/>
    <lineage>
        <taxon>Eukaryota</taxon>
        <taxon>Metazoa</taxon>
        <taxon>Ecdysozoa</taxon>
        <taxon>Arthropoda</taxon>
        <taxon>Hexapoda</taxon>
        <taxon>Insecta</taxon>
        <taxon>Pterygota</taxon>
        <taxon>Neoptera</taxon>
        <taxon>Endopterygota</taxon>
        <taxon>Lepidoptera</taxon>
        <taxon>Glossata</taxon>
        <taxon>Ditrysia</taxon>
        <taxon>Papilionoidea</taxon>
        <taxon>Papilionidae</taxon>
        <taxon>Parnassiinae</taxon>
        <taxon>Parnassini</taxon>
        <taxon>Parnassius</taxon>
        <taxon>Parnassius</taxon>
    </lineage>
</organism>
<keyword evidence="2" id="KW-1185">Reference proteome</keyword>
<evidence type="ECO:0000313" key="2">
    <source>
        <dbReference type="Proteomes" id="UP000691718"/>
    </source>
</evidence>
<proteinExistence type="predicted"/>
<sequence>MEYRLNQELNLEREKGQALIHIKKMDVLRDQKKNHMEYFEDISNLWLCGYLSKISNEKIHYLCRKKKRSDHLHILSILAWNDINL</sequence>
<name>A0A8S3WXM0_PARAO</name>
<dbReference type="AlphaFoldDB" id="A0A8S3WXM0"/>
<dbReference type="EMBL" id="CAJQZP010000851">
    <property type="protein sequence ID" value="CAG4988928.1"/>
    <property type="molecule type" value="Genomic_DNA"/>
</dbReference>